<feature type="transmembrane region" description="Helical" evidence="1">
    <location>
        <begin position="6"/>
        <end position="26"/>
    </location>
</feature>
<proteinExistence type="predicted"/>
<organism evidence="2">
    <name type="scientific">uncultured Dysgonomonas sp</name>
    <dbReference type="NCBI Taxonomy" id="206096"/>
    <lineage>
        <taxon>Bacteria</taxon>
        <taxon>Pseudomonadati</taxon>
        <taxon>Bacteroidota</taxon>
        <taxon>Bacteroidia</taxon>
        <taxon>Bacteroidales</taxon>
        <taxon>Dysgonomonadaceae</taxon>
        <taxon>Dysgonomonas</taxon>
        <taxon>environmental samples</taxon>
    </lineage>
</organism>
<gene>
    <name evidence="2" type="ORF">KL86DYS2_11885</name>
</gene>
<accession>A0A212JMF3</accession>
<protein>
    <recommendedName>
        <fullName evidence="3">DMT family protein</fullName>
    </recommendedName>
</protein>
<feature type="transmembrane region" description="Helical" evidence="1">
    <location>
        <begin position="105"/>
        <end position="122"/>
    </location>
</feature>
<feature type="transmembrane region" description="Helical" evidence="1">
    <location>
        <begin position="80"/>
        <end position="98"/>
    </location>
</feature>
<dbReference type="InterPro" id="IPR007437">
    <property type="entry name" value="DUF486"/>
</dbReference>
<dbReference type="PANTHER" id="PTHR38482">
    <property type="entry name" value="DMT FAMILY PROTEIN"/>
    <property type="match status" value="1"/>
</dbReference>
<dbReference type="PIRSF" id="PIRSF021239">
    <property type="entry name" value="UCP021239"/>
    <property type="match status" value="1"/>
</dbReference>
<name>A0A212JMF3_9BACT</name>
<dbReference type="PANTHER" id="PTHR38482:SF1">
    <property type="entry name" value="DMT FAMILY PROTEIN"/>
    <property type="match status" value="1"/>
</dbReference>
<reference evidence="2" key="1">
    <citation type="submission" date="2016-04" db="EMBL/GenBank/DDBJ databases">
        <authorList>
            <person name="Evans L.H."/>
            <person name="Alamgir A."/>
            <person name="Owens N."/>
            <person name="Weber N.D."/>
            <person name="Virtaneva K."/>
            <person name="Barbian K."/>
            <person name="Babar A."/>
            <person name="Rosenke K."/>
        </authorList>
    </citation>
    <scope>NUCLEOTIDE SEQUENCE</scope>
    <source>
        <strain evidence="2">86-2</strain>
    </source>
</reference>
<dbReference type="RefSeq" id="WP_296949378.1">
    <property type="nucleotide sequence ID" value="NZ_LT599021.1"/>
</dbReference>
<keyword evidence="1" id="KW-1133">Transmembrane helix</keyword>
<keyword evidence="1" id="KW-0472">Membrane</keyword>
<evidence type="ECO:0000256" key="1">
    <source>
        <dbReference type="SAM" id="Phobius"/>
    </source>
</evidence>
<evidence type="ECO:0000313" key="2">
    <source>
        <dbReference type="EMBL" id="SBW00623.1"/>
    </source>
</evidence>
<evidence type="ECO:0008006" key="3">
    <source>
        <dbReference type="Google" id="ProtNLM"/>
    </source>
</evidence>
<feature type="transmembrane region" description="Helical" evidence="1">
    <location>
        <begin position="38"/>
        <end position="60"/>
    </location>
</feature>
<dbReference type="AlphaFoldDB" id="A0A212JMF3"/>
<keyword evidence="1" id="KW-0812">Transmembrane</keyword>
<sequence length="124" mass="14450">MNLSGIYTIILLVFSNIFMTFAWYGHLKMKEYSWFESLPLFGVILFSWGIAFFEYCFQVPANRIGFQGNGGPFTLMQLKIIQEVITLTVFVLFSTLAFKTETFKWNHLLAFVFLIAAVYLIFKK</sequence>
<dbReference type="EMBL" id="FLUL01000001">
    <property type="protein sequence ID" value="SBW00623.1"/>
    <property type="molecule type" value="Genomic_DNA"/>
</dbReference>
<dbReference type="Pfam" id="PF04342">
    <property type="entry name" value="DMT_6"/>
    <property type="match status" value="1"/>
</dbReference>